<evidence type="ECO:0000259" key="4">
    <source>
        <dbReference type="SMART" id="SM00848"/>
    </source>
</evidence>
<dbReference type="Gramene" id="EFJ18493">
    <property type="protein sequence ID" value="EFJ18493"/>
    <property type="gene ID" value="SELMODRAFT_24001"/>
</dbReference>
<dbReference type="SUPFAM" id="SSF54001">
    <property type="entry name" value="Cysteine proteinases"/>
    <property type="match status" value="1"/>
</dbReference>
<dbReference type="Gene3D" id="3.90.70.10">
    <property type="entry name" value="Cysteine proteinases"/>
    <property type="match status" value="1"/>
</dbReference>
<keyword evidence="2" id="KW-1015">Disulfide bond</keyword>
<feature type="non-terminal residue" evidence="5">
    <location>
        <position position="1"/>
    </location>
</feature>
<dbReference type="HOGENOM" id="CLU_012184_1_0_1"/>
<name>D8SAV1_SELML</name>
<dbReference type="GO" id="GO:0005764">
    <property type="term" value="C:lysosome"/>
    <property type="evidence" value="ECO:0000318"/>
    <property type="project" value="GO_Central"/>
</dbReference>
<dbReference type="Proteomes" id="UP000001514">
    <property type="component" value="Unassembled WGS sequence"/>
</dbReference>
<evidence type="ECO:0000256" key="1">
    <source>
        <dbReference type="ARBA" id="ARBA00008455"/>
    </source>
</evidence>
<organism evidence="6">
    <name type="scientific">Selaginella moellendorffii</name>
    <name type="common">Spikemoss</name>
    <dbReference type="NCBI Taxonomy" id="88036"/>
    <lineage>
        <taxon>Eukaryota</taxon>
        <taxon>Viridiplantae</taxon>
        <taxon>Streptophyta</taxon>
        <taxon>Embryophyta</taxon>
        <taxon>Tracheophyta</taxon>
        <taxon>Lycopodiopsida</taxon>
        <taxon>Selaginellales</taxon>
        <taxon>Selaginellaceae</taxon>
        <taxon>Selaginella</taxon>
    </lineage>
</organism>
<feature type="domain" description="Peptidase C1A papain C-terminal" evidence="3">
    <location>
        <begin position="98"/>
        <end position="311"/>
    </location>
</feature>
<evidence type="ECO:0000256" key="2">
    <source>
        <dbReference type="ARBA" id="ARBA00023157"/>
    </source>
</evidence>
<keyword evidence="6" id="KW-1185">Reference proteome</keyword>
<dbReference type="Pfam" id="PF08246">
    <property type="entry name" value="Inhibitor_I29"/>
    <property type="match status" value="1"/>
</dbReference>
<dbReference type="InterPro" id="IPR013128">
    <property type="entry name" value="Peptidase_C1A"/>
</dbReference>
<dbReference type="FunFam" id="3.90.70.10:FF:000332">
    <property type="entry name" value="Cathepsin L1"/>
    <property type="match status" value="1"/>
</dbReference>
<dbReference type="InterPro" id="IPR025661">
    <property type="entry name" value="Pept_asp_AS"/>
</dbReference>
<gene>
    <name evidence="5" type="ORF">SELMODRAFT_24001</name>
</gene>
<sequence length="312" mass="34581">EQLVRPLFDRWRLYHNKGYSSQEEEARRYEIFKQNLQMVLDHNANSLVSSYTLGLNQFSDISSDEFETKMSLGVNDIRLPVATSFLDDFADGDSKSLESFDWRERGAITPIKNVGSCLGTWAFATGDSLSSLNKILFGGLANFSAQEFLDCTKKAKGCRSGSPSDAFEYARTHSIAAAADYPFVGEAGACKHKEKQGKVSLKEFESIEGTDKAIERNMLKAIHNQPLTAVIDGSKAEFKSYAGGIYKGPCAESGSLSVLVVGYGSENGDKYWIIKNSWGTEWGENGYMKLERNSNIFGGRCGIYINVFYPTE</sequence>
<dbReference type="SMART" id="SM00848">
    <property type="entry name" value="Inhibitor_I29"/>
    <property type="match status" value="1"/>
</dbReference>
<proteinExistence type="inferred from homology"/>
<accession>D8SAV1</accession>
<dbReference type="EMBL" id="GL377609">
    <property type="protein sequence ID" value="EFJ18493.1"/>
    <property type="molecule type" value="Genomic_DNA"/>
</dbReference>
<dbReference type="InterPro" id="IPR000668">
    <property type="entry name" value="Peptidase_C1A_C"/>
</dbReference>
<evidence type="ECO:0000313" key="5">
    <source>
        <dbReference type="EMBL" id="EFJ18493.1"/>
    </source>
</evidence>
<reference evidence="5 6" key="1">
    <citation type="journal article" date="2011" name="Science">
        <title>The Selaginella genome identifies genetic changes associated with the evolution of vascular plants.</title>
        <authorList>
            <person name="Banks J.A."/>
            <person name="Nishiyama T."/>
            <person name="Hasebe M."/>
            <person name="Bowman J.L."/>
            <person name="Gribskov M."/>
            <person name="dePamphilis C."/>
            <person name="Albert V.A."/>
            <person name="Aono N."/>
            <person name="Aoyama T."/>
            <person name="Ambrose B.A."/>
            <person name="Ashton N.W."/>
            <person name="Axtell M.J."/>
            <person name="Barker E."/>
            <person name="Barker M.S."/>
            <person name="Bennetzen J.L."/>
            <person name="Bonawitz N.D."/>
            <person name="Chapple C."/>
            <person name="Cheng C."/>
            <person name="Correa L.G."/>
            <person name="Dacre M."/>
            <person name="DeBarry J."/>
            <person name="Dreyer I."/>
            <person name="Elias M."/>
            <person name="Engstrom E.M."/>
            <person name="Estelle M."/>
            <person name="Feng L."/>
            <person name="Finet C."/>
            <person name="Floyd S.K."/>
            <person name="Frommer W.B."/>
            <person name="Fujita T."/>
            <person name="Gramzow L."/>
            <person name="Gutensohn M."/>
            <person name="Harholt J."/>
            <person name="Hattori M."/>
            <person name="Heyl A."/>
            <person name="Hirai T."/>
            <person name="Hiwatashi Y."/>
            <person name="Ishikawa M."/>
            <person name="Iwata M."/>
            <person name="Karol K.G."/>
            <person name="Koehler B."/>
            <person name="Kolukisaoglu U."/>
            <person name="Kubo M."/>
            <person name="Kurata T."/>
            <person name="Lalonde S."/>
            <person name="Li K."/>
            <person name="Li Y."/>
            <person name="Litt A."/>
            <person name="Lyons E."/>
            <person name="Manning G."/>
            <person name="Maruyama T."/>
            <person name="Michael T.P."/>
            <person name="Mikami K."/>
            <person name="Miyazaki S."/>
            <person name="Morinaga S."/>
            <person name="Murata T."/>
            <person name="Mueller-Roeber B."/>
            <person name="Nelson D.R."/>
            <person name="Obara M."/>
            <person name="Oguri Y."/>
            <person name="Olmstead R.G."/>
            <person name="Onodera N."/>
            <person name="Petersen B.L."/>
            <person name="Pils B."/>
            <person name="Prigge M."/>
            <person name="Rensing S.A."/>
            <person name="Riano-Pachon D.M."/>
            <person name="Roberts A.W."/>
            <person name="Sato Y."/>
            <person name="Scheller H.V."/>
            <person name="Schulz B."/>
            <person name="Schulz C."/>
            <person name="Shakirov E.V."/>
            <person name="Shibagaki N."/>
            <person name="Shinohara N."/>
            <person name="Shippen D.E."/>
            <person name="Soerensen I."/>
            <person name="Sotooka R."/>
            <person name="Sugimoto N."/>
            <person name="Sugita M."/>
            <person name="Sumikawa N."/>
            <person name="Tanurdzic M."/>
            <person name="Theissen G."/>
            <person name="Ulvskov P."/>
            <person name="Wakazuki S."/>
            <person name="Weng J.K."/>
            <person name="Willats W.W."/>
            <person name="Wipf D."/>
            <person name="Wolf P.G."/>
            <person name="Yang L."/>
            <person name="Zimmer A.D."/>
            <person name="Zhu Q."/>
            <person name="Mitros T."/>
            <person name="Hellsten U."/>
            <person name="Loque D."/>
            <person name="Otillar R."/>
            <person name="Salamov A."/>
            <person name="Schmutz J."/>
            <person name="Shapiro H."/>
            <person name="Lindquist E."/>
            <person name="Lucas S."/>
            <person name="Rokhsar D."/>
            <person name="Grigoriev I.V."/>
        </authorList>
    </citation>
    <scope>NUCLEOTIDE SEQUENCE [LARGE SCALE GENOMIC DNA]</scope>
</reference>
<feature type="non-terminal residue" evidence="5">
    <location>
        <position position="312"/>
    </location>
</feature>
<dbReference type="InParanoid" id="D8SAV1"/>
<dbReference type="GO" id="GO:0051603">
    <property type="term" value="P:proteolysis involved in protein catabolic process"/>
    <property type="evidence" value="ECO:0000318"/>
    <property type="project" value="GO_Central"/>
</dbReference>
<feature type="domain" description="Cathepsin propeptide inhibitor" evidence="4">
    <location>
        <begin position="8"/>
        <end position="66"/>
    </location>
</feature>
<dbReference type="eggNOG" id="KOG1543">
    <property type="taxonomic scope" value="Eukaryota"/>
</dbReference>
<dbReference type="OMA" id="MMKSEER"/>
<protein>
    <submittedName>
        <fullName evidence="5">Uncharacterized protein</fullName>
    </submittedName>
</protein>
<evidence type="ECO:0000259" key="3">
    <source>
        <dbReference type="SMART" id="SM00645"/>
    </source>
</evidence>
<dbReference type="GO" id="GO:0004197">
    <property type="term" value="F:cysteine-type endopeptidase activity"/>
    <property type="evidence" value="ECO:0000318"/>
    <property type="project" value="GO_Central"/>
</dbReference>
<comment type="similarity">
    <text evidence="1">Belongs to the peptidase C1 family.</text>
</comment>
<dbReference type="MEROPS" id="C01.154"/>
<dbReference type="GO" id="GO:0005615">
    <property type="term" value="C:extracellular space"/>
    <property type="evidence" value="ECO:0000318"/>
    <property type="project" value="GO_Central"/>
</dbReference>
<dbReference type="STRING" id="88036.D8SAV1"/>
<evidence type="ECO:0000313" key="6">
    <source>
        <dbReference type="Proteomes" id="UP000001514"/>
    </source>
</evidence>
<dbReference type="KEGG" id="smo:SELMODRAFT_24001"/>
<dbReference type="InterPro" id="IPR013201">
    <property type="entry name" value="Prot_inhib_I29"/>
</dbReference>
<dbReference type="InterPro" id="IPR038765">
    <property type="entry name" value="Papain-like_cys_pep_sf"/>
</dbReference>
<dbReference type="InterPro" id="IPR039417">
    <property type="entry name" value="Peptidase_C1A_papain-like"/>
</dbReference>
<dbReference type="SMART" id="SM00645">
    <property type="entry name" value="Pept_C1"/>
    <property type="match status" value="1"/>
</dbReference>
<dbReference type="PROSITE" id="PS00640">
    <property type="entry name" value="THIOL_PROTEASE_ASN"/>
    <property type="match status" value="1"/>
</dbReference>
<dbReference type="PANTHER" id="PTHR12411">
    <property type="entry name" value="CYSTEINE PROTEASE FAMILY C1-RELATED"/>
    <property type="match status" value="1"/>
</dbReference>
<dbReference type="Pfam" id="PF00112">
    <property type="entry name" value="Peptidase_C1"/>
    <property type="match status" value="1"/>
</dbReference>
<dbReference type="AlphaFoldDB" id="D8SAV1"/>
<dbReference type="CDD" id="cd02248">
    <property type="entry name" value="Peptidase_C1A"/>
    <property type="match status" value="1"/>
</dbReference>